<dbReference type="PANTHER" id="PTHR41394">
    <property type="entry name" value="MAGNESIUM TRANSPORTER MGTE"/>
    <property type="match status" value="1"/>
</dbReference>
<keyword evidence="7 9" id="KW-0472">Membrane</keyword>
<gene>
    <name evidence="11" type="ORF">C3942_04490</name>
</gene>
<evidence type="ECO:0000256" key="7">
    <source>
        <dbReference type="ARBA" id="ARBA00023136"/>
    </source>
</evidence>
<comment type="caution">
    <text evidence="11">The sequence shown here is derived from an EMBL/GenBank/DDBJ whole genome shotgun (WGS) entry which is preliminary data.</text>
</comment>
<dbReference type="PANTHER" id="PTHR41394:SF5">
    <property type="entry name" value="SLC41A_MGTE INTEGRAL MEMBRANE DOMAIN-CONTAINING PROTEIN"/>
    <property type="match status" value="1"/>
</dbReference>
<dbReference type="Pfam" id="PF00571">
    <property type="entry name" value="CBS"/>
    <property type="match status" value="2"/>
</dbReference>
<reference evidence="11 12" key="1">
    <citation type="submission" date="2018-02" db="EMBL/GenBank/DDBJ databases">
        <title>Genome sequencing of Solimonas sp. HR-BB.</title>
        <authorList>
            <person name="Lee Y."/>
            <person name="Jeon C.O."/>
        </authorList>
    </citation>
    <scope>NUCLEOTIDE SEQUENCE [LARGE SCALE GENOMIC DNA]</scope>
    <source>
        <strain evidence="11 12">HR-BB</strain>
    </source>
</reference>
<feature type="domain" description="CBS" evidence="10">
    <location>
        <begin position="142"/>
        <end position="198"/>
    </location>
</feature>
<feature type="transmembrane region" description="Helical" evidence="9">
    <location>
        <begin position="330"/>
        <end position="357"/>
    </location>
</feature>
<accession>A0A2S5TIY0</accession>
<dbReference type="RefSeq" id="WP_104229167.1">
    <property type="nucleotide sequence ID" value="NZ_PSNW01000002.1"/>
</dbReference>
<sequence>METSSHSHTELLRAVRTRVPLDAAQLLSRESVETVAEVLRELPAQLAAEIQQHLPDHLCPDGRGETTTELEIPGTVAEMMEPAVGVLDAGTTVEAAIAYLRGHDNPQQITYLYVTRGKRLAGMVVIRDLLLAQPGQTLASVMLPDPFALTADMPAGDAIKAAVYRHYPVYPVVDAEGGLTGIVRGWKLFERQAVEISAQSGTMVGLDKEERVQTPLWQAFRQRHPWLQINLLTAFLAAFVVGAFEDTISKVVALAAFLPVLAGQSGNNGCQTLAITLRGLTLGDMDGFPLRKLLGKEMLLGGLNGFLTGLVAGAAMWWTAARDGNEQAPLLGAVILAAMTGACVLSGLFGVMVPLTLRRFGADPATASSIFLTTGTDIAGMGLMLGLAAAFVL</sequence>
<dbReference type="Gene3D" id="1.10.357.20">
    <property type="entry name" value="SLC41 divalent cation transporters, integral membrane domain"/>
    <property type="match status" value="1"/>
</dbReference>
<comment type="similarity">
    <text evidence="2">Belongs to the SLC41A transporter family.</text>
</comment>
<keyword evidence="3" id="KW-0813">Transport</keyword>
<dbReference type="SUPFAM" id="SSF54631">
    <property type="entry name" value="CBS-domain pair"/>
    <property type="match status" value="1"/>
</dbReference>
<evidence type="ECO:0000256" key="1">
    <source>
        <dbReference type="ARBA" id="ARBA00004141"/>
    </source>
</evidence>
<dbReference type="OrthoDB" id="9790355at2"/>
<evidence type="ECO:0000256" key="9">
    <source>
        <dbReference type="SAM" id="Phobius"/>
    </source>
</evidence>
<evidence type="ECO:0000313" key="11">
    <source>
        <dbReference type="EMBL" id="PPE74940.1"/>
    </source>
</evidence>
<keyword evidence="8" id="KW-0129">CBS domain</keyword>
<protein>
    <submittedName>
        <fullName evidence="11">Magnesium transporter</fullName>
    </submittedName>
</protein>
<proteinExistence type="inferred from homology"/>
<keyword evidence="6 9" id="KW-1133">Transmembrane helix</keyword>
<organism evidence="11 12">
    <name type="scientific">Solimonas fluminis</name>
    <dbReference type="NCBI Taxonomy" id="2086571"/>
    <lineage>
        <taxon>Bacteria</taxon>
        <taxon>Pseudomonadati</taxon>
        <taxon>Pseudomonadota</taxon>
        <taxon>Gammaproteobacteria</taxon>
        <taxon>Nevskiales</taxon>
        <taxon>Nevskiaceae</taxon>
        <taxon>Solimonas</taxon>
    </lineage>
</organism>
<evidence type="ECO:0000256" key="2">
    <source>
        <dbReference type="ARBA" id="ARBA00009749"/>
    </source>
</evidence>
<dbReference type="AlphaFoldDB" id="A0A2S5TIY0"/>
<dbReference type="InterPro" id="IPR036739">
    <property type="entry name" value="SLC41_membr_dom_sf"/>
</dbReference>
<dbReference type="Proteomes" id="UP000238220">
    <property type="component" value="Unassembled WGS sequence"/>
</dbReference>
<feature type="transmembrane region" description="Helical" evidence="9">
    <location>
        <begin position="369"/>
        <end position="392"/>
    </location>
</feature>
<comment type="subcellular location">
    <subcellularLocation>
        <location evidence="1">Membrane</location>
        <topology evidence="1">Multi-pass membrane protein</topology>
    </subcellularLocation>
</comment>
<dbReference type="InterPro" id="IPR000644">
    <property type="entry name" value="CBS_dom"/>
</dbReference>
<name>A0A2S5TIY0_9GAMM</name>
<keyword evidence="12" id="KW-1185">Reference proteome</keyword>
<evidence type="ECO:0000313" key="12">
    <source>
        <dbReference type="Proteomes" id="UP000238220"/>
    </source>
</evidence>
<feature type="transmembrane region" description="Helical" evidence="9">
    <location>
        <begin position="298"/>
        <end position="318"/>
    </location>
</feature>
<keyword evidence="4 9" id="KW-0812">Transmembrane</keyword>
<evidence type="ECO:0000256" key="3">
    <source>
        <dbReference type="ARBA" id="ARBA00022448"/>
    </source>
</evidence>
<dbReference type="Gene3D" id="3.10.580.10">
    <property type="entry name" value="CBS-domain"/>
    <property type="match status" value="1"/>
</dbReference>
<feature type="transmembrane region" description="Helical" evidence="9">
    <location>
        <begin position="226"/>
        <end position="244"/>
    </location>
</feature>
<dbReference type="Pfam" id="PF01769">
    <property type="entry name" value="MgtE"/>
    <property type="match status" value="1"/>
</dbReference>
<evidence type="ECO:0000256" key="4">
    <source>
        <dbReference type="ARBA" id="ARBA00022692"/>
    </source>
</evidence>
<evidence type="ECO:0000256" key="5">
    <source>
        <dbReference type="ARBA" id="ARBA00022842"/>
    </source>
</evidence>
<dbReference type="PROSITE" id="PS51371">
    <property type="entry name" value="CBS"/>
    <property type="match status" value="1"/>
</dbReference>
<dbReference type="SUPFAM" id="SSF161093">
    <property type="entry name" value="MgtE membrane domain-like"/>
    <property type="match status" value="1"/>
</dbReference>
<evidence type="ECO:0000256" key="6">
    <source>
        <dbReference type="ARBA" id="ARBA00022989"/>
    </source>
</evidence>
<dbReference type="EMBL" id="PSNW01000002">
    <property type="protein sequence ID" value="PPE74940.1"/>
    <property type="molecule type" value="Genomic_DNA"/>
</dbReference>
<dbReference type="InterPro" id="IPR006667">
    <property type="entry name" value="SLC41_membr_dom"/>
</dbReference>
<dbReference type="GO" id="GO:0016020">
    <property type="term" value="C:membrane"/>
    <property type="evidence" value="ECO:0007669"/>
    <property type="project" value="UniProtKB-SubCell"/>
</dbReference>
<dbReference type="GO" id="GO:0008324">
    <property type="term" value="F:monoatomic cation transmembrane transporter activity"/>
    <property type="evidence" value="ECO:0007669"/>
    <property type="project" value="InterPro"/>
</dbReference>
<dbReference type="InterPro" id="IPR046342">
    <property type="entry name" value="CBS_dom_sf"/>
</dbReference>
<evidence type="ECO:0000256" key="8">
    <source>
        <dbReference type="PROSITE-ProRule" id="PRU00703"/>
    </source>
</evidence>
<evidence type="ECO:0000259" key="10">
    <source>
        <dbReference type="PROSITE" id="PS51371"/>
    </source>
</evidence>
<keyword evidence="5" id="KW-0460">Magnesium</keyword>